<dbReference type="HOGENOM" id="CLU_3023346_0_0_9"/>
<evidence type="ECO:0000313" key="2">
    <source>
        <dbReference type="Proteomes" id="UP000009257"/>
    </source>
</evidence>
<proteinExistence type="predicted"/>
<sequence length="55" mass="6435">MRISKVDGASKGFCYNRPLIFLKKNVKILGRYKKENKLITVCKYTTIYYKINSQG</sequence>
<dbReference type="AlphaFoldDB" id="G2PUI0"/>
<dbReference type="Proteomes" id="UP000009257">
    <property type="component" value="Chromosome"/>
</dbReference>
<organism evidence="1 2">
    <name type="scientific">Caldicellulosiruptor acetigenus 6A</name>
    <dbReference type="NCBI Taxonomy" id="632516"/>
    <lineage>
        <taxon>Bacteria</taxon>
        <taxon>Bacillati</taxon>
        <taxon>Bacillota</taxon>
        <taxon>Bacillota incertae sedis</taxon>
        <taxon>Caldicellulosiruptorales</taxon>
        <taxon>Caldicellulosiruptoraceae</taxon>
        <taxon>Caldicellulosiruptor</taxon>
    </lineage>
</organism>
<name>G2PUI0_9FIRM</name>
<evidence type="ECO:0000313" key="1">
    <source>
        <dbReference type="EMBL" id="AEM74453.1"/>
    </source>
</evidence>
<dbReference type="EMBL" id="CP003001">
    <property type="protein sequence ID" value="AEM74453.1"/>
    <property type="molecule type" value="Genomic_DNA"/>
</dbReference>
<accession>G2PUI0</accession>
<gene>
    <name evidence="1" type="ORF">Calla_1873</name>
</gene>
<protein>
    <submittedName>
        <fullName evidence="1">Uncharacterized protein</fullName>
    </submittedName>
</protein>
<dbReference type="KEGG" id="clc:Calla_1873"/>
<reference evidence="1 2" key="1">
    <citation type="submission" date="2011-08" db="EMBL/GenBank/DDBJ databases">
        <title>Complete sequence of Caldicellulosiruptor lactoaceticus 6A.</title>
        <authorList>
            <consortium name="US DOE Joint Genome Institute"/>
            <person name="Lucas S."/>
            <person name="Han J."/>
            <person name="Lapidus A."/>
            <person name="Cheng J.-F."/>
            <person name="Goodwin L."/>
            <person name="Pitluck S."/>
            <person name="Peters L."/>
            <person name="Davenport K."/>
            <person name="Detter J.C."/>
            <person name="Han C."/>
            <person name="Tapia R."/>
            <person name="Land M."/>
            <person name="Hauser L."/>
            <person name="Kyrpides N."/>
            <person name="Ivanova N."/>
            <person name="Ovchinnikova G."/>
            <person name="Pagani I."/>
            <person name="Blumer-Schuette S.E."/>
            <person name="Kelly R.M."/>
            <person name="Woyke T."/>
        </authorList>
    </citation>
    <scope>NUCLEOTIDE SEQUENCE [LARGE SCALE GENOMIC DNA]</scope>
    <source>
        <strain evidence="1 2">6A</strain>
    </source>
</reference>